<dbReference type="FunFam" id="3.40.50.880:FF:000015">
    <property type="entry name" value="Protein DJ-1 homolog C"/>
    <property type="match status" value="2"/>
</dbReference>
<dbReference type="SUPFAM" id="SSF52317">
    <property type="entry name" value="Class I glutamine amidotransferase-like"/>
    <property type="match status" value="2"/>
</dbReference>
<reference evidence="7" key="1">
    <citation type="submission" date="2025-08" db="UniProtKB">
        <authorList>
            <consortium name="RefSeq"/>
        </authorList>
    </citation>
    <scope>IDENTIFICATION</scope>
    <source>
        <tissue evidence="7">Seedling</tissue>
    </source>
</reference>
<evidence type="ECO:0000256" key="4">
    <source>
        <dbReference type="SAM" id="Phobius"/>
    </source>
</evidence>
<dbReference type="FunCoup" id="A0A6P4ACV1">
    <property type="interactions" value="1123"/>
</dbReference>
<dbReference type="InterPro" id="IPR029062">
    <property type="entry name" value="Class_I_gatase-like"/>
</dbReference>
<feature type="region of interest" description="Disordered" evidence="3">
    <location>
        <begin position="47"/>
        <end position="77"/>
    </location>
</feature>
<evidence type="ECO:0000256" key="1">
    <source>
        <dbReference type="ARBA" id="ARBA00008542"/>
    </source>
</evidence>
<dbReference type="Gene3D" id="3.40.50.880">
    <property type="match status" value="2"/>
</dbReference>
<keyword evidence="4" id="KW-0812">Transmembrane</keyword>
<dbReference type="Pfam" id="PF01965">
    <property type="entry name" value="DJ-1_PfpI"/>
    <property type="match status" value="2"/>
</dbReference>
<evidence type="ECO:0000259" key="5">
    <source>
        <dbReference type="Pfam" id="PF01965"/>
    </source>
</evidence>
<comment type="similarity">
    <text evidence="1">Belongs to the peptidase C56 family.</text>
</comment>
<protein>
    <submittedName>
        <fullName evidence="7">Protein DJ-1 homolog C</fullName>
    </submittedName>
</protein>
<keyword evidence="2" id="KW-0677">Repeat</keyword>
<feature type="domain" description="DJ-1/PfpI" evidence="5">
    <location>
        <begin position="85"/>
        <end position="249"/>
    </location>
</feature>
<keyword evidence="6" id="KW-1185">Reference proteome</keyword>
<evidence type="ECO:0000313" key="7">
    <source>
        <dbReference type="RefSeq" id="XP_015892904.1"/>
    </source>
</evidence>
<dbReference type="KEGG" id="zju:107427079"/>
<dbReference type="CDD" id="cd03135">
    <property type="entry name" value="GATase1_DJ-1"/>
    <property type="match status" value="2"/>
</dbReference>
<feature type="transmembrane region" description="Helical" evidence="4">
    <location>
        <begin position="181"/>
        <end position="198"/>
    </location>
</feature>
<dbReference type="RefSeq" id="XP_015892904.1">
    <property type="nucleotide sequence ID" value="XM_016037418.4"/>
</dbReference>
<feature type="compositionally biased region" description="Polar residues" evidence="3">
    <location>
        <begin position="68"/>
        <end position="77"/>
    </location>
</feature>
<feature type="domain" description="DJ-1/PfpI" evidence="5">
    <location>
        <begin position="290"/>
        <end position="450"/>
    </location>
</feature>
<keyword evidence="4" id="KW-0472">Membrane</keyword>
<dbReference type="InterPro" id="IPR050325">
    <property type="entry name" value="Prot/Nucl_acid_deglycase"/>
</dbReference>
<evidence type="ECO:0000256" key="3">
    <source>
        <dbReference type="SAM" id="MobiDB-lite"/>
    </source>
</evidence>
<gene>
    <name evidence="7" type="primary">LOC107427079</name>
</gene>
<dbReference type="GeneID" id="107427079"/>
<dbReference type="Proteomes" id="UP001652623">
    <property type="component" value="Chromosome 9"/>
</dbReference>
<dbReference type="GO" id="GO:0005737">
    <property type="term" value="C:cytoplasm"/>
    <property type="evidence" value="ECO:0007669"/>
    <property type="project" value="UniProtKB-ARBA"/>
</dbReference>
<dbReference type="PANTHER" id="PTHR48094:SF7">
    <property type="entry name" value="PROTEIN DJ-1 HOMOLOG C"/>
    <property type="match status" value="1"/>
</dbReference>
<organism evidence="6 7">
    <name type="scientific">Ziziphus jujuba</name>
    <name type="common">Chinese jujube</name>
    <name type="synonym">Ziziphus sativa</name>
    <dbReference type="NCBI Taxonomy" id="326968"/>
    <lineage>
        <taxon>Eukaryota</taxon>
        <taxon>Viridiplantae</taxon>
        <taxon>Streptophyta</taxon>
        <taxon>Embryophyta</taxon>
        <taxon>Tracheophyta</taxon>
        <taxon>Spermatophyta</taxon>
        <taxon>Magnoliopsida</taxon>
        <taxon>eudicotyledons</taxon>
        <taxon>Gunneridae</taxon>
        <taxon>Pentapetalae</taxon>
        <taxon>rosids</taxon>
        <taxon>fabids</taxon>
        <taxon>Rosales</taxon>
        <taxon>Rhamnaceae</taxon>
        <taxon>Paliureae</taxon>
        <taxon>Ziziphus</taxon>
    </lineage>
</organism>
<evidence type="ECO:0000256" key="2">
    <source>
        <dbReference type="ARBA" id="ARBA00022737"/>
    </source>
</evidence>
<evidence type="ECO:0000313" key="6">
    <source>
        <dbReference type="Proteomes" id="UP001652623"/>
    </source>
</evidence>
<dbReference type="InterPro" id="IPR002818">
    <property type="entry name" value="DJ-1/PfpI"/>
</dbReference>
<dbReference type="InterPro" id="IPR006287">
    <property type="entry name" value="DJ-1"/>
</dbReference>
<name>A0A6P4ACV1_ZIZJJ</name>
<dbReference type="NCBIfam" id="TIGR01383">
    <property type="entry name" value="not_thiJ"/>
    <property type="match status" value="2"/>
</dbReference>
<keyword evidence="4" id="KW-1133">Transmembrane helix</keyword>
<dbReference type="PANTHER" id="PTHR48094">
    <property type="entry name" value="PROTEIN/NUCLEIC ACID DEGLYCASE DJ-1-RELATED"/>
    <property type="match status" value="1"/>
</dbReference>
<dbReference type="GO" id="GO:1903189">
    <property type="term" value="P:glyoxal metabolic process"/>
    <property type="evidence" value="ECO:0007669"/>
    <property type="project" value="TreeGrafter"/>
</dbReference>
<feature type="transmembrane region" description="Helical" evidence="4">
    <location>
        <begin position="20"/>
        <end position="41"/>
    </location>
</feature>
<dbReference type="InParanoid" id="A0A6P4ACV1"/>
<proteinExistence type="inferred from homology"/>
<accession>A0A6P4ACV1</accession>
<dbReference type="AlphaFoldDB" id="A0A6P4ACV1"/>
<sequence length="472" mass="50878">MDSLSSILSPTTVTFRFPKLTLMANSATGVSSFSFAFTIYGGERRTATTKRSAKPSKTLSPKEPSTPIPSSLTTFADSNTSLPPKKVLVPIGFGTEEMEAVIMVDVLRRAGADVTVASVEQQLEVEAAGGTKLVADTYISACSDQIFDLVALPGGMPGSARLRDCELLQKITSNQAEEKRLYGAICAAPAVTLLPWGLHRKKRITCHPAFMDKLPTFWAVKSNIQVSGGLITSRGPGTTFEFSLCLVEQLFGESVAREVGELLFLCGADDESRKQEFNKVEWSVDHNPHVLLPIANGSEEIEVVTIADILRRAKVNVVVASVEKSVKILASRGTKIIADKLIRDAAESIYDIIILPGGNAGVEKLSKSRILKKLLKEQELAGRIYGALCSSPEILHRQGLLKDKKATAHPSILSTLTNEVVNGARVVIDGKLITSRGLATVTDFALAIVSKLFGHARARSVAEGIVYEYPRS</sequence>